<name>A0A812JIX5_SYMPI</name>
<evidence type="ECO:0000313" key="2">
    <source>
        <dbReference type="Proteomes" id="UP000649617"/>
    </source>
</evidence>
<evidence type="ECO:0000313" key="1">
    <source>
        <dbReference type="EMBL" id="CAE7207736.1"/>
    </source>
</evidence>
<reference evidence="1" key="1">
    <citation type="submission" date="2021-02" db="EMBL/GenBank/DDBJ databases">
        <authorList>
            <person name="Dougan E. K."/>
            <person name="Rhodes N."/>
            <person name="Thang M."/>
            <person name="Chan C."/>
        </authorList>
    </citation>
    <scope>NUCLEOTIDE SEQUENCE</scope>
</reference>
<dbReference type="EMBL" id="CAJNIZ010002224">
    <property type="protein sequence ID" value="CAE7207736.1"/>
    <property type="molecule type" value="Genomic_DNA"/>
</dbReference>
<organism evidence="1 2">
    <name type="scientific">Symbiodinium pilosum</name>
    <name type="common">Dinoflagellate</name>
    <dbReference type="NCBI Taxonomy" id="2952"/>
    <lineage>
        <taxon>Eukaryota</taxon>
        <taxon>Sar</taxon>
        <taxon>Alveolata</taxon>
        <taxon>Dinophyceae</taxon>
        <taxon>Suessiales</taxon>
        <taxon>Symbiodiniaceae</taxon>
        <taxon>Symbiodinium</taxon>
    </lineage>
</organism>
<dbReference type="AlphaFoldDB" id="A0A812JIX5"/>
<gene>
    <name evidence="1" type="primary">norA</name>
    <name evidence="1" type="ORF">SPIL2461_LOCUS2077</name>
</gene>
<protein>
    <submittedName>
        <fullName evidence="1">NorA protein</fullName>
    </submittedName>
</protein>
<proteinExistence type="predicted"/>
<accession>A0A812JIX5</accession>
<sequence length="116" mass="12130">MAKSSPELMSAMGSTSGGDHVAVSSLGVLTNFGKYDSFEIVENIQAAHALFMSGINLSVCTSGASGSLAMSVQVTKNVVPRARELAKAISAHIKARKLSSCREMQAFNIAKPAQLD</sequence>
<dbReference type="Proteomes" id="UP000649617">
    <property type="component" value="Unassembled WGS sequence"/>
</dbReference>
<comment type="caution">
    <text evidence="1">The sequence shown here is derived from an EMBL/GenBank/DDBJ whole genome shotgun (WGS) entry which is preliminary data.</text>
</comment>
<keyword evidence="2" id="KW-1185">Reference proteome</keyword>